<evidence type="ECO:0000313" key="6">
    <source>
        <dbReference type="EMBL" id="CAF4678247.1"/>
    </source>
</evidence>
<feature type="transmembrane region" description="Helical" evidence="5">
    <location>
        <begin position="109"/>
        <end position="135"/>
    </location>
</feature>
<evidence type="ECO:0000313" key="7">
    <source>
        <dbReference type="Proteomes" id="UP000663873"/>
    </source>
</evidence>
<accession>A0A821H5V4</accession>
<dbReference type="PANTHER" id="PTHR11040">
    <property type="entry name" value="ZINC/IRON TRANSPORTER"/>
    <property type="match status" value="1"/>
</dbReference>
<keyword evidence="4 5" id="KW-0472">Membrane</keyword>
<proteinExistence type="predicted"/>
<protein>
    <submittedName>
        <fullName evidence="6">Uncharacterized protein</fullName>
    </submittedName>
</protein>
<reference evidence="6" key="1">
    <citation type="submission" date="2021-02" db="EMBL/GenBank/DDBJ databases">
        <authorList>
            <person name="Nowell W R."/>
        </authorList>
    </citation>
    <scope>NUCLEOTIDE SEQUENCE</scope>
</reference>
<evidence type="ECO:0000256" key="3">
    <source>
        <dbReference type="ARBA" id="ARBA00022989"/>
    </source>
</evidence>
<dbReference type="Pfam" id="PF02535">
    <property type="entry name" value="Zip"/>
    <property type="match status" value="1"/>
</dbReference>
<keyword evidence="2 5" id="KW-0812">Transmembrane</keyword>
<feature type="transmembrane region" description="Helical" evidence="5">
    <location>
        <begin position="175"/>
        <end position="193"/>
    </location>
</feature>
<dbReference type="InterPro" id="IPR003689">
    <property type="entry name" value="ZIP"/>
</dbReference>
<sequence length="229" mass="24730">MFTAICFINGAAIIFLIDFIIHKISPEIDHELNIDKINTFGQTFSEIDSKYGSNLVQVQTSHGKKDGFGDVTTKRTLNRMGILTALAIAIHNLPEGVATYTGAVNDTKLGIALAIAIALHNIPEGIAVATPIYFATGSKFKALRWTFISALAEPFGGTIGWLITSDGLNANVNGIMFGLVAGMMVTISIKELIPTAHRFCPSRDKVTYSILFGMCIIEFSLILLDYAGV</sequence>
<feature type="transmembrane region" description="Helical" evidence="5">
    <location>
        <begin position="82"/>
        <end position="103"/>
    </location>
</feature>
<keyword evidence="3 5" id="KW-1133">Transmembrane helix</keyword>
<comment type="subcellular location">
    <subcellularLocation>
        <location evidence="1">Membrane</location>
        <topology evidence="1">Multi-pass membrane protein</topology>
    </subcellularLocation>
</comment>
<feature type="transmembrane region" description="Helical" evidence="5">
    <location>
        <begin position="142"/>
        <end position="163"/>
    </location>
</feature>
<evidence type="ECO:0000256" key="5">
    <source>
        <dbReference type="SAM" id="Phobius"/>
    </source>
</evidence>
<dbReference type="EMBL" id="CAJOBP010032470">
    <property type="protein sequence ID" value="CAF4678247.1"/>
    <property type="molecule type" value="Genomic_DNA"/>
</dbReference>
<dbReference type="AlphaFoldDB" id="A0A821H5V4"/>
<keyword evidence="7" id="KW-1185">Reference proteome</keyword>
<evidence type="ECO:0000256" key="4">
    <source>
        <dbReference type="ARBA" id="ARBA00023136"/>
    </source>
</evidence>
<dbReference type="GO" id="GO:0005385">
    <property type="term" value="F:zinc ion transmembrane transporter activity"/>
    <property type="evidence" value="ECO:0007669"/>
    <property type="project" value="TreeGrafter"/>
</dbReference>
<dbReference type="PANTHER" id="PTHR11040:SF210">
    <property type="entry name" value="ZINC-REGULATED TRANSPORTER 3"/>
    <property type="match status" value="1"/>
</dbReference>
<feature type="transmembrane region" description="Helical" evidence="5">
    <location>
        <begin position="205"/>
        <end position="224"/>
    </location>
</feature>
<dbReference type="Proteomes" id="UP000663873">
    <property type="component" value="Unassembled WGS sequence"/>
</dbReference>
<organism evidence="6 7">
    <name type="scientific">Rotaria socialis</name>
    <dbReference type="NCBI Taxonomy" id="392032"/>
    <lineage>
        <taxon>Eukaryota</taxon>
        <taxon>Metazoa</taxon>
        <taxon>Spiralia</taxon>
        <taxon>Gnathifera</taxon>
        <taxon>Rotifera</taxon>
        <taxon>Eurotatoria</taxon>
        <taxon>Bdelloidea</taxon>
        <taxon>Philodinida</taxon>
        <taxon>Philodinidae</taxon>
        <taxon>Rotaria</taxon>
    </lineage>
</organism>
<name>A0A821H5V4_9BILA</name>
<evidence type="ECO:0000256" key="2">
    <source>
        <dbReference type="ARBA" id="ARBA00022692"/>
    </source>
</evidence>
<gene>
    <name evidence="6" type="ORF">UJA718_LOCUS35106</name>
</gene>
<evidence type="ECO:0000256" key="1">
    <source>
        <dbReference type="ARBA" id="ARBA00004141"/>
    </source>
</evidence>
<dbReference type="GO" id="GO:0016020">
    <property type="term" value="C:membrane"/>
    <property type="evidence" value="ECO:0007669"/>
    <property type="project" value="UniProtKB-SubCell"/>
</dbReference>
<comment type="caution">
    <text evidence="6">The sequence shown here is derived from an EMBL/GenBank/DDBJ whole genome shotgun (WGS) entry which is preliminary data.</text>
</comment>